<accession>A0ABX1K7V4</accession>
<sequence>MDARSLEILRAVHVQGGVTAAAATLHLTPSAVSQHVAGLQREVGVPLTERVGRGLRLTAAGVALADAAVDVAVALARARGAVDAYLARPAGVVRVSAF</sequence>
<dbReference type="Pfam" id="PF00126">
    <property type="entry name" value="HTH_1"/>
    <property type="match status" value="1"/>
</dbReference>
<dbReference type="Proteomes" id="UP000777774">
    <property type="component" value="Unassembled WGS sequence"/>
</dbReference>
<evidence type="ECO:0000256" key="3">
    <source>
        <dbReference type="ARBA" id="ARBA00023163"/>
    </source>
</evidence>
<dbReference type="SUPFAM" id="SSF46785">
    <property type="entry name" value="Winged helix' DNA-binding domain"/>
    <property type="match status" value="1"/>
</dbReference>
<evidence type="ECO:0000256" key="1">
    <source>
        <dbReference type="ARBA" id="ARBA00009437"/>
    </source>
</evidence>
<comment type="caution">
    <text evidence="5">The sequence shown here is derived from an EMBL/GenBank/DDBJ whole genome shotgun (WGS) entry which is preliminary data.</text>
</comment>
<keyword evidence="6" id="KW-1185">Reference proteome</keyword>
<dbReference type="RefSeq" id="WP_168681053.1">
    <property type="nucleotide sequence ID" value="NZ_JAAXOY010000824.1"/>
</dbReference>
<dbReference type="PROSITE" id="PS50931">
    <property type="entry name" value="HTH_LYSR"/>
    <property type="match status" value="1"/>
</dbReference>
<dbReference type="InterPro" id="IPR036388">
    <property type="entry name" value="WH-like_DNA-bd_sf"/>
</dbReference>
<keyword evidence="2" id="KW-0805">Transcription regulation</keyword>
<evidence type="ECO:0000313" key="6">
    <source>
        <dbReference type="Proteomes" id="UP000777774"/>
    </source>
</evidence>
<feature type="domain" description="HTH lysR-type" evidence="4">
    <location>
        <begin position="1"/>
        <end position="58"/>
    </location>
</feature>
<gene>
    <name evidence="5" type="ORF">HGA02_19540</name>
</gene>
<evidence type="ECO:0000313" key="5">
    <source>
        <dbReference type="EMBL" id="NKY41631.1"/>
    </source>
</evidence>
<keyword evidence="3" id="KW-0804">Transcription</keyword>
<reference evidence="5 6" key="1">
    <citation type="submission" date="2020-04" db="EMBL/GenBank/DDBJ databases">
        <title>MicrobeNet Type strains.</title>
        <authorList>
            <person name="Nicholson A.C."/>
        </authorList>
    </citation>
    <scope>NUCLEOTIDE SEQUENCE [LARGE SCALE GENOMIC DNA]</scope>
    <source>
        <strain evidence="5 6">ATCC BAA-787</strain>
    </source>
</reference>
<dbReference type="PANTHER" id="PTHR30126:SF39">
    <property type="entry name" value="HTH-TYPE TRANSCRIPTIONAL REGULATOR CYSL"/>
    <property type="match status" value="1"/>
</dbReference>
<dbReference type="InterPro" id="IPR036390">
    <property type="entry name" value="WH_DNA-bd_sf"/>
</dbReference>
<dbReference type="EMBL" id="JAAXOY010000824">
    <property type="protein sequence ID" value="NKY41631.1"/>
    <property type="molecule type" value="Genomic_DNA"/>
</dbReference>
<proteinExistence type="inferred from homology"/>
<evidence type="ECO:0000259" key="4">
    <source>
        <dbReference type="PROSITE" id="PS50931"/>
    </source>
</evidence>
<dbReference type="InterPro" id="IPR000847">
    <property type="entry name" value="LysR_HTH_N"/>
</dbReference>
<evidence type="ECO:0000256" key="2">
    <source>
        <dbReference type="ARBA" id="ARBA00023015"/>
    </source>
</evidence>
<dbReference type="Gene3D" id="1.10.10.10">
    <property type="entry name" value="Winged helix-like DNA-binding domain superfamily/Winged helix DNA-binding domain"/>
    <property type="match status" value="1"/>
</dbReference>
<protein>
    <submittedName>
        <fullName evidence="5">LysR family transcriptional regulator</fullName>
    </submittedName>
</protein>
<organism evidence="5 6">
    <name type="scientific">Cellulomonas septica</name>
    <dbReference type="NCBI Taxonomy" id="285080"/>
    <lineage>
        <taxon>Bacteria</taxon>
        <taxon>Bacillati</taxon>
        <taxon>Actinomycetota</taxon>
        <taxon>Actinomycetes</taxon>
        <taxon>Micrococcales</taxon>
        <taxon>Cellulomonadaceae</taxon>
        <taxon>Cellulomonas</taxon>
    </lineage>
</organism>
<dbReference type="PANTHER" id="PTHR30126">
    <property type="entry name" value="HTH-TYPE TRANSCRIPTIONAL REGULATOR"/>
    <property type="match status" value="1"/>
</dbReference>
<feature type="non-terminal residue" evidence="5">
    <location>
        <position position="98"/>
    </location>
</feature>
<comment type="similarity">
    <text evidence="1">Belongs to the LysR transcriptional regulatory family.</text>
</comment>
<name>A0ABX1K7V4_9CELL</name>